<proteinExistence type="predicted"/>
<name>A0ABN3T5R2_9ACTN</name>
<accession>A0ABN3T5R2</accession>
<gene>
    <name evidence="1" type="ORF">GCM10010412_082600</name>
</gene>
<dbReference type="EMBL" id="BAAATE010000034">
    <property type="protein sequence ID" value="GAA2691967.1"/>
    <property type="molecule type" value="Genomic_DNA"/>
</dbReference>
<organism evidence="1 2">
    <name type="scientific">Nonomuraea recticatena</name>
    <dbReference type="NCBI Taxonomy" id="46178"/>
    <lineage>
        <taxon>Bacteria</taxon>
        <taxon>Bacillati</taxon>
        <taxon>Actinomycetota</taxon>
        <taxon>Actinomycetes</taxon>
        <taxon>Streptosporangiales</taxon>
        <taxon>Streptosporangiaceae</taxon>
        <taxon>Nonomuraea</taxon>
    </lineage>
</organism>
<dbReference type="Proteomes" id="UP001501666">
    <property type="component" value="Unassembled WGS sequence"/>
</dbReference>
<evidence type="ECO:0000313" key="1">
    <source>
        <dbReference type="EMBL" id="GAA2691967.1"/>
    </source>
</evidence>
<evidence type="ECO:0000313" key="2">
    <source>
        <dbReference type="Proteomes" id="UP001501666"/>
    </source>
</evidence>
<comment type="caution">
    <text evidence="1">The sequence shown here is derived from an EMBL/GenBank/DDBJ whole genome shotgun (WGS) entry which is preliminary data.</text>
</comment>
<dbReference type="RefSeq" id="WP_346154505.1">
    <property type="nucleotide sequence ID" value="NZ_BAAATE010000034.1"/>
</dbReference>
<reference evidence="1 2" key="1">
    <citation type="journal article" date="2019" name="Int. J. Syst. Evol. Microbiol.">
        <title>The Global Catalogue of Microorganisms (GCM) 10K type strain sequencing project: providing services to taxonomists for standard genome sequencing and annotation.</title>
        <authorList>
            <consortium name="The Broad Institute Genomics Platform"/>
            <consortium name="The Broad Institute Genome Sequencing Center for Infectious Disease"/>
            <person name="Wu L."/>
            <person name="Ma J."/>
        </authorList>
    </citation>
    <scope>NUCLEOTIDE SEQUENCE [LARGE SCALE GENOMIC DNA]</scope>
    <source>
        <strain evidence="1 2">JCM 6835</strain>
    </source>
</reference>
<keyword evidence="2" id="KW-1185">Reference proteome</keyword>
<protein>
    <submittedName>
        <fullName evidence="1">Uncharacterized protein</fullName>
    </submittedName>
</protein>
<sequence>MSQLVKITLTNPLGSKDSEELGLERRVHATGETIILKEREAMRLVGVGYVLGAEPGNPATIRKALTPVKSRPAAAQASKGE</sequence>